<sequence>MKLFSRFFSGKRREMNMTTALERQRLNQTMPGQSGAIAGARLGYLVR</sequence>
<accession>A0A316BVM8</accession>
<organism evidence="1 2">
    <name type="scientific">Pseudaminobacter salicylatoxidans</name>
    <dbReference type="NCBI Taxonomy" id="93369"/>
    <lineage>
        <taxon>Bacteria</taxon>
        <taxon>Pseudomonadati</taxon>
        <taxon>Pseudomonadota</taxon>
        <taxon>Alphaproteobacteria</taxon>
        <taxon>Hyphomicrobiales</taxon>
        <taxon>Phyllobacteriaceae</taxon>
        <taxon>Pseudaminobacter</taxon>
    </lineage>
</organism>
<evidence type="ECO:0000313" key="1">
    <source>
        <dbReference type="EMBL" id="PWJ77638.1"/>
    </source>
</evidence>
<keyword evidence="2" id="KW-1185">Reference proteome</keyword>
<gene>
    <name evidence="1" type="ORF">C7441_11749</name>
</gene>
<comment type="caution">
    <text evidence="1">The sequence shown here is derived from an EMBL/GenBank/DDBJ whole genome shotgun (WGS) entry which is preliminary data.</text>
</comment>
<name>A0A316BVM8_PSESE</name>
<evidence type="ECO:0000313" key="2">
    <source>
        <dbReference type="Proteomes" id="UP000245396"/>
    </source>
</evidence>
<dbReference type="Proteomes" id="UP000245396">
    <property type="component" value="Unassembled WGS sequence"/>
</dbReference>
<dbReference type="RefSeq" id="WP_019173501.1">
    <property type="nucleotide sequence ID" value="NZ_QGGG01000017.1"/>
</dbReference>
<dbReference type="EMBL" id="QGGG01000017">
    <property type="protein sequence ID" value="PWJ77638.1"/>
    <property type="molecule type" value="Genomic_DNA"/>
</dbReference>
<proteinExistence type="predicted"/>
<dbReference type="AlphaFoldDB" id="A0A316BVM8"/>
<reference evidence="1 2" key="1">
    <citation type="submission" date="2018-05" db="EMBL/GenBank/DDBJ databases">
        <title>Genomic Encyclopedia of Type Strains, Phase IV (KMG-IV): sequencing the most valuable type-strain genomes for metagenomic binning, comparative biology and taxonomic classification.</title>
        <authorList>
            <person name="Goeker M."/>
        </authorList>
    </citation>
    <scope>NUCLEOTIDE SEQUENCE [LARGE SCALE GENOMIC DNA]</scope>
    <source>
        <strain evidence="1 2">DSM 6986</strain>
    </source>
</reference>
<protein>
    <submittedName>
        <fullName evidence="1">Uncharacterized protein</fullName>
    </submittedName>
</protein>